<feature type="compositionally biased region" description="Polar residues" evidence="3">
    <location>
        <begin position="230"/>
        <end position="239"/>
    </location>
</feature>
<proteinExistence type="predicted"/>
<evidence type="ECO:0000313" key="6">
    <source>
        <dbReference type="Proteomes" id="UP001318860"/>
    </source>
</evidence>
<dbReference type="EMBL" id="JABTTQ020000005">
    <property type="protein sequence ID" value="KAK6156512.1"/>
    <property type="molecule type" value="Genomic_DNA"/>
</dbReference>
<evidence type="ECO:0000256" key="1">
    <source>
        <dbReference type="ARBA" id="ARBA00004123"/>
    </source>
</evidence>
<sequence length="464" mass="51187">MDAASPSSSSSSSDSLLLQNLIARGWRFRDMDRIRGLITAQLSIPASLSTVDSIESELLNMDLRSIGGKCLPEPSLLSKTSHLQGPIVLQVCSSRDISRSSVADASGNSGSRRLLQLKLTDGQSEITAVERSHVPSIPDDISPGTKVRLQSKADIYSGILCLNQKVITILGGVVQSLYEEWQLKRKYLDVTRYALRLSQENPSNCPPPFEKLQIRAPVRGTAAILHPSANKGTNCSSDPTGFPVPSSNDRGESLATKGECSNLSRTVQLQKNNVTMERVADDVKLLHTVGENTEKPTCSAARPKDGFFFYSCCNTSESITVTASVPVQNLVAAQKLLQKTSETNFKDRNSRSQRHRGKFKEDDSTLITLDEWERRKTGVDPLTTHEHSDISQDEDLARQLQKQFELEDIHAQKGSNVMEAKSITMSMFSFERDDARTEFRGRGTGRGRGRRTGGRGRGRGRVQY</sequence>
<dbReference type="Pfam" id="PF08585">
    <property type="entry name" value="RMI1_N_C"/>
    <property type="match status" value="1"/>
</dbReference>
<comment type="caution">
    <text evidence="5">The sequence shown here is derived from an EMBL/GenBank/DDBJ whole genome shotgun (WGS) entry which is preliminary data.</text>
</comment>
<organism evidence="5 6">
    <name type="scientific">Rehmannia glutinosa</name>
    <name type="common">Chinese foxglove</name>
    <dbReference type="NCBI Taxonomy" id="99300"/>
    <lineage>
        <taxon>Eukaryota</taxon>
        <taxon>Viridiplantae</taxon>
        <taxon>Streptophyta</taxon>
        <taxon>Embryophyta</taxon>
        <taxon>Tracheophyta</taxon>
        <taxon>Spermatophyta</taxon>
        <taxon>Magnoliopsida</taxon>
        <taxon>eudicotyledons</taxon>
        <taxon>Gunneridae</taxon>
        <taxon>Pentapetalae</taxon>
        <taxon>asterids</taxon>
        <taxon>lamiids</taxon>
        <taxon>Lamiales</taxon>
        <taxon>Orobanchaceae</taxon>
        <taxon>Rehmannieae</taxon>
        <taxon>Rehmannia</taxon>
    </lineage>
</organism>
<name>A0ABR0XBH6_REHGL</name>
<feature type="domain" description="RecQ mediated genome instability protein 1 OB-fold" evidence="4">
    <location>
        <begin position="79"/>
        <end position="184"/>
    </location>
</feature>
<reference evidence="5 6" key="1">
    <citation type="journal article" date="2021" name="Comput. Struct. Biotechnol. J.">
        <title>De novo genome assembly of the potent medicinal plant Rehmannia glutinosa using nanopore technology.</title>
        <authorList>
            <person name="Ma L."/>
            <person name="Dong C."/>
            <person name="Song C."/>
            <person name="Wang X."/>
            <person name="Zheng X."/>
            <person name="Niu Y."/>
            <person name="Chen S."/>
            <person name="Feng W."/>
        </authorList>
    </citation>
    <scope>NUCLEOTIDE SEQUENCE [LARGE SCALE GENOMIC DNA]</scope>
    <source>
        <strain evidence="5">DH-2019</strain>
    </source>
</reference>
<evidence type="ECO:0000313" key="5">
    <source>
        <dbReference type="EMBL" id="KAK6156512.1"/>
    </source>
</evidence>
<dbReference type="PANTHER" id="PTHR13681:SF24">
    <property type="entry name" value="TUDOR DOMAIN-CONTAINING PROTEIN 3"/>
    <property type="match status" value="1"/>
</dbReference>
<keyword evidence="2" id="KW-0539">Nucleus</keyword>
<evidence type="ECO:0000256" key="3">
    <source>
        <dbReference type="SAM" id="MobiDB-lite"/>
    </source>
</evidence>
<feature type="region of interest" description="Disordered" evidence="3">
    <location>
        <begin position="436"/>
        <end position="464"/>
    </location>
</feature>
<evidence type="ECO:0000256" key="2">
    <source>
        <dbReference type="ARBA" id="ARBA00023242"/>
    </source>
</evidence>
<protein>
    <recommendedName>
        <fullName evidence="4">RecQ mediated genome instability protein 1 OB-fold domain-containing protein</fullName>
    </recommendedName>
</protein>
<evidence type="ECO:0000259" key="4">
    <source>
        <dbReference type="Pfam" id="PF08585"/>
    </source>
</evidence>
<feature type="compositionally biased region" description="Basic residues" evidence="3">
    <location>
        <begin position="443"/>
        <end position="464"/>
    </location>
</feature>
<feature type="region of interest" description="Disordered" evidence="3">
    <location>
        <begin position="227"/>
        <end position="253"/>
    </location>
</feature>
<dbReference type="Gene3D" id="2.40.50.770">
    <property type="entry name" value="RecQ-mediated genome instability protein Rmi1, C-terminal domain"/>
    <property type="match status" value="1"/>
</dbReference>
<dbReference type="PANTHER" id="PTHR13681">
    <property type="entry name" value="SURVIVAL OF MOTOR NEURON-RELATED-SPLICING FACTOR 30-RELATED"/>
    <property type="match status" value="1"/>
</dbReference>
<comment type="subcellular location">
    <subcellularLocation>
        <location evidence="1">Nucleus</location>
    </subcellularLocation>
</comment>
<dbReference type="InterPro" id="IPR042470">
    <property type="entry name" value="RMI1_N_C_sf"/>
</dbReference>
<dbReference type="Proteomes" id="UP001318860">
    <property type="component" value="Unassembled WGS sequence"/>
</dbReference>
<accession>A0ABR0XBH6</accession>
<keyword evidence="6" id="KW-1185">Reference proteome</keyword>
<dbReference type="InterPro" id="IPR013894">
    <property type="entry name" value="RMI1_OB"/>
</dbReference>
<gene>
    <name evidence="5" type="ORF">DH2020_010760</name>
</gene>
<dbReference type="SMART" id="SM01161">
    <property type="entry name" value="DUF1767"/>
    <property type="match status" value="1"/>
</dbReference>